<gene>
    <name evidence="2" type="ORF">QS748_07145</name>
</gene>
<evidence type="ECO:0000256" key="1">
    <source>
        <dbReference type="SAM" id="MobiDB-lite"/>
    </source>
</evidence>
<evidence type="ECO:0000313" key="2">
    <source>
        <dbReference type="EMBL" id="MDP0588966.1"/>
    </source>
</evidence>
<keyword evidence="3" id="KW-1185">Reference proteome</keyword>
<reference evidence="2 3" key="1">
    <citation type="journal article" date="2023" name="bioRxiv">
        <title>An intranuclear bacterial parasite of deep-sea mussels expresses apoptosis inhibitors acquired from its host.</title>
        <authorList>
            <person name="Gonzalez Porras M.A."/>
            <person name="Assie A."/>
            <person name="Tietjen M."/>
            <person name="Violette M."/>
            <person name="Kleiner M."/>
            <person name="Gruber-Vodicka H."/>
            <person name="Dubilier N."/>
            <person name="Leisch N."/>
        </authorList>
    </citation>
    <scope>NUCLEOTIDE SEQUENCE [LARGE SCALE GENOMIC DNA]</scope>
    <source>
        <strain evidence="2">IAP13</strain>
    </source>
</reference>
<feature type="compositionally biased region" description="Basic and acidic residues" evidence="1">
    <location>
        <begin position="86"/>
        <end position="105"/>
    </location>
</feature>
<accession>A0AA90NYB7</accession>
<dbReference type="EMBL" id="JASXSV010000008">
    <property type="protein sequence ID" value="MDP0588966.1"/>
    <property type="molecule type" value="Genomic_DNA"/>
</dbReference>
<protein>
    <submittedName>
        <fullName evidence="2">Uncharacterized protein</fullName>
    </submittedName>
</protein>
<evidence type="ECO:0000313" key="3">
    <source>
        <dbReference type="Proteomes" id="UP001178148"/>
    </source>
</evidence>
<dbReference type="Proteomes" id="UP001178148">
    <property type="component" value="Unassembled WGS sequence"/>
</dbReference>
<feature type="compositionally biased region" description="Basic residues" evidence="1">
    <location>
        <begin position="182"/>
        <end position="197"/>
    </location>
</feature>
<organism evidence="2 3">
    <name type="scientific">Candidatus Endonucleibacter bathymodioli</name>
    <dbReference type="NCBI Taxonomy" id="539814"/>
    <lineage>
        <taxon>Bacteria</taxon>
        <taxon>Pseudomonadati</taxon>
        <taxon>Pseudomonadota</taxon>
        <taxon>Gammaproteobacteria</taxon>
        <taxon>Oceanospirillales</taxon>
        <taxon>Endozoicomonadaceae</taxon>
        <taxon>Candidatus Endonucleibacter</taxon>
    </lineage>
</organism>
<dbReference type="AlphaFoldDB" id="A0AA90NYB7"/>
<feature type="region of interest" description="Disordered" evidence="1">
    <location>
        <begin position="64"/>
        <end position="112"/>
    </location>
</feature>
<name>A0AA90NYB7_9GAMM</name>
<feature type="region of interest" description="Disordered" evidence="1">
    <location>
        <begin position="182"/>
        <end position="221"/>
    </location>
</feature>
<feature type="compositionally biased region" description="Polar residues" evidence="1">
    <location>
        <begin position="64"/>
        <end position="83"/>
    </location>
</feature>
<proteinExistence type="predicted"/>
<comment type="caution">
    <text evidence="2">The sequence shown here is derived from an EMBL/GenBank/DDBJ whole genome shotgun (WGS) entry which is preliminary data.</text>
</comment>
<sequence length="221" mass="24668">MNSTYTISEEDFVAMWDISLPSEELVGSQQPMFDICGMIVYAASVATCQDTFIDRLTRFDSISKSADNHSTQNPLNALSQENPSKIVDESEIKEDNLSGESRVEEDSPSNDITVEEGIPAKEITPEKATPMDNIIVAQVDPVDCSTATETNSNTQIKATTIPITTALASLKILIEESTNKKNNKTTKLRHRATKKARPPTGWEKKQQRRRYRNMVRTNRAT</sequence>